<dbReference type="InterPro" id="IPR011067">
    <property type="entry name" value="Plasmid_toxin/cell-grow_inhib"/>
</dbReference>
<evidence type="ECO:0000256" key="5">
    <source>
        <dbReference type="ARBA" id="ARBA00023163"/>
    </source>
</evidence>
<evidence type="ECO:0000256" key="1">
    <source>
        <dbReference type="ARBA" id="ARBA00005230"/>
    </source>
</evidence>
<evidence type="ECO:0000313" key="9">
    <source>
        <dbReference type="Proteomes" id="UP000595197"/>
    </source>
</evidence>
<evidence type="ECO:0000256" key="4">
    <source>
        <dbReference type="ARBA" id="ARBA00023015"/>
    </source>
</evidence>
<proteinExistence type="inferred from homology"/>
<accession>A0ABX7BHW1</accession>
<dbReference type="Pfam" id="PF01845">
    <property type="entry name" value="CcdB"/>
    <property type="match status" value="1"/>
</dbReference>
<keyword evidence="8" id="KW-0614">Plasmid</keyword>
<keyword evidence="3" id="KW-0678">Repressor</keyword>
<comment type="similarity">
    <text evidence="1">Belongs to the CcdB toxin family.</text>
</comment>
<evidence type="ECO:0000256" key="3">
    <source>
        <dbReference type="ARBA" id="ARBA00022491"/>
    </source>
</evidence>
<protein>
    <recommendedName>
        <fullName evidence="2">Toxin CcdB</fullName>
    </recommendedName>
    <alternativeName>
        <fullName evidence="7">Cytotoxic protein CcdB</fullName>
    </alternativeName>
    <alternativeName>
        <fullName evidence="6">Protein LetD</fullName>
    </alternativeName>
</protein>
<geneLocation type="plasmid" evidence="8 9">
    <name>pTT6-2</name>
</geneLocation>
<keyword evidence="4" id="KW-0805">Transcription regulation</keyword>
<reference evidence="8" key="1">
    <citation type="submission" date="2021-02" db="EMBL/GenBank/DDBJ databases">
        <title>Skermanella TT6 skin isolate.</title>
        <authorList>
            <person name="Lee K."/>
            <person name="Ganzorig M."/>
        </authorList>
    </citation>
    <scope>NUCLEOTIDE SEQUENCE</scope>
    <source>
        <strain evidence="8">TT6</strain>
    </source>
</reference>
<evidence type="ECO:0000313" key="8">
    <source>
        <dbReference type="EMBL" id="QQP93710.1"/>
    </source>
</evidence>
<evidence type="ECO:0000256" key="6">
    <source>
        <dbReference type="ARBA" id="ARBA00029628"/>
    </source>
</evidence>
<sequence>MAQFDVHKNLGPGRNAIPFLLVVQSDRYEGTNFRVVAPLVSRARLRAIERTLNPVFVVEGQEVVMDPLQLFTLPAKALGSKVACLAGSRDMIVRAIDDMLVAGR</sequence>
<dbReference type="Proteomes" id="UP000595197">
    <property type="component" value="Plasmid pTT6-2"/>
</dbReference>
<keyword evidence="5" id="KW-0804">Transcription</keyword>
<dbReference type="RefSeq" id="WP_201083471.1">
    <property type="nucleotide sequence ID" value="NZ_CP067422.1"/>
</dbReference>
<dbReference type="EMBL" id="CP067422">
    <property type="protein sequence ID" value="QQP93710.1"/>
    <property type="molecule type" value="Genomic_DNA"/>
</dbReference>
<dbReference type="InterPro" id="IPR002712">
    <property type="entry name" value="CcdB"/>
</dbReference>
<gene>
    <name evidence="8" type="ORF">IGS68_32370</name>
</gene>
<dbReference type="SUPFAM" id="SSF50118">
    <property type="entry name" value="Cell growth inhibitor/plasmid maintenance toxic component"/>
    <property type="match status" value="1"/>
</dbReference>
<dbReference type="Gene3D" id="2.30.30.110">
    <property type="match status" value="1"/>
</dbReference>
<name>A0ABX7BHW1_9PROT</name>
<evidence type="ECO:0000256" key="7">
    <source>
        <dbReference type="ARBA" id="ARBA00033135"/>
    </source>
</evidence>
<organism evidence="8 9">
    <name type="scientific">Skermanella cutis</name>
    <dbReference type="NCBI Taxonomy" id="2775420"/>
    <lineage>
        <taxon>Bacteria</taxon>
        <taxon>Pseudomonadati</taxon>
        <taxon>Pseudomonadota</taxon>
        <taxon>Alphaproteobacteria</taxon>
        <taxon>Rhodospirillales</taxon>
        <taxon>Azospirillaceae</taxon>
        <taxon>Skermanella</taxon>
    </lineage>
</organism>
<evidence type="ECO:0000256" key="2">
    <source>
        <dbReference type="ARBA" id="ARBA00015075"/>
    </source>
</evidence>
<keyword evidence="9" id="KW-1185">Reference proteome</keyword>